<feature type="domain" description="N-acetyltransferase" evidence="1">
    <location>
        <begin position="3"/>
        <end position="148"/>
    </location>
</feature>
<comment type="caution">
    <text evidence="2">The sequence shown here is derived from an EMBL/GenBank/DDBJ whole genome shotgun (WGS) entry which is preliminary data.</text>
</comment>
<dbReference type="Proteomes" id="UP000265742">
    <property type="component" value="Unassembled WGS sequence"/>
</dbReference>
<evidence type="ECO:0000259" key="1">
    <source>
        <dbReference type="PROSITE" id="PS51186"/>
    </source>
</evidence>
<dbReference type="GO" id="GO:0016747">
    <property type="term" value="F:acyltransferase activity, transferring groups other than amino-acyl groups"/>
    <property type="evidence" value="ECO:0007669"/>
    <property type="project" value="InterPro"/>
</dbReference>
<proteinExistence type="predicted"/>
<dbReference type="Pfam" id="PF00583">
    <property type="entry name" value="Acetyltransf_1"/>
    <property type="match status" value="1"/>
</dbReference>
<keyword evidence="3" id="KW-1185">Reference proteome</keyword>
<dbReference type="EMBL" id="QXTG01000002">
    <property type="protein sequence ID" value="RIX28223.1"/>
    <property type="molecule type" value="Genomic_DNA"/>
</dbReference>
<sequence length="148" mass="15718">MTITISGLTEREFFAWYGLFSEYAAGAGVAVTDEHVMRVWTAIQAPGAHAAVAHDESGEVVGFVHALPFERLLQGDGGLQIEDLFVAQAQRNGGVATALVEHVRSSAEAQQRGLLRWAVQADDAAAKALQEKFADASGGWVLQTVPVG</sequence>
<evidence type="ECO:0000313" key="3">
    <source>
        <dbReference type="Proteomes" id="UP000265742"/>
    </source>
</evidence>
<dbReference type="SUPFAM" id="SSF55729">
    <property type="entry name" value="Acyl-CoA N-acyltransferases (Nat)"/>
    <property type="match status" value="1"/>
</dbReference>
<dbReference type="AlphaFoldDB" id="A0A3A1TVE5"/>
<dbReference type="RefSeq" id="WP_119482534.1">
    <property type="nucleotide sequence ID" value="NZ_QXTG01000002.1"/>
</dbReference>
<gene>
    <name evidence="2" type="ORF">D1781_12205</name>
</gene>
<reference evidence="3" key="1">
    <citation type="submission" date="2018-09" db="EMBL/GenBank/DDBJ databases">
        <authorList>
            <person name="Kim I."/>
        </authorList>
    </citation>
    <scope>NUCLEOTIDE SEQUENCE [LARGE SCALE GENOMIC DNA]</scope>
    <source>
        <strain evidence="3">DD4a</strain>
    </source>
</reference>
<organism evidence="2 3">
    <name type="scientific">Amnibacterium setariae</name>
    <dbReference type="NCBI Taxonomy" id="2306585"/>
    <lineage>
        <taxon>Bacteria</taxon>
        <taxon>Bacillati</taxon>
        <taxon>Actinomycetota</taxon>
        <taxon>Actinomycetes</taxon>
        <taxon>Micrococcales</taxon>
        <taxon>Microbacteriaceae</taxon>
        <taxon>Amnibacterium</taxon>
    </lineage>
</organism>
<dbReference type="InterPro" id="IPR016181">
    <property type="entry name" value="Acyl_CoA_acyltransferase"/>
</dbReference>
<name>A0A3A1TVE5_9MICO</name>
<dbReference type="Gene3D" id="3.40.630.30">
    <property type="match status" value="1"/>
</dbReference>
<accession>A0A3A1TVE5</accession>
<dbReference type="CDD" id="cd04301">
    <property type="entry name" value="NAT_SF"/>
    <property type="match status" value="1"/>
</dbReference>
<protein>
    <submittedName>
        <fullName evidence="2">GNAT family N-acetyltransferase</fullName>
    </submittedName>
</protein>
<keyword evidence="2" id="KW-0808">Transferase</keyword>
<dbReference type="InterPro" id="IPR000182">
    <property type="entry name" value="GNAT_dom"/>
</dbReference>
<dbReference type="PROSITE" id="PS51186">
    <property type="entry name" value="GNAT"/>
    <property type="match status" value="1"/>
</dbReference>
<evidence type="ECO:0000313" key="2">
    <source>
        <dbReference type="EMBL" id="RIX28223.1"/>
    </source>
</evidence>
<dbReference type="OrthoDB" id="9805924at2"/>